<name>A0ABW8MIQ5_9BURK</name>
<comment type="caution">
    <text evidence="1">The sequence shown here is derived from an EMBL/GenBank/DDBJ whole genome shotgun (WGS) entry which is preliminary data.</text>
</comment>
<organism evidence="1 2">
    <name type="scientific">Caballeronia udeis</name>
    <dbReference type="NCBI Taxonomy" id="1232866"/>
    <lineage>
        <taxon>Bacteria</taxon>
        <taxon>Pseudomonadati</taxon>
        <taxon>Pseudomonadota</taxon>
        <taxon>Betaproteobacteria</taxon>
        <taxon>Burkholderiales</taxon>
        <taxon>Burkholderiaceae</taxon>
        <taxon>Caballeronia</taxon>
    </lineage>
</organism>
<reference evidence="1 2" key="1">
    <citation type="submission" date="2024-10" db="EMBL/GenBank/DDBJ databases">
        <authorList>
            <person name="Deangelis K."/>
            <person name="Huntemann M."/>
            <person name="Clum A."/>
            <person name="Wang J."/>
            <person name="Palaniappan K."/>
            <person name="Ritter S."/>
            <person name="Chen I.-M."/>
            <person name="Stamatis D."/>
            <person name="Reddy T."/>
            <person name="O'Malley R."/>
            <person name="Daum C."/>
            <person name="Ng V."/>
            <person name="Ivanova N."/>
            <person name="Kyrpides N."/>
            <person name="Woyke T."/>
        </authorList>
    </citation>
    <scope>NUCLEOTIDE SEQUENCE [LARGE SCALE GENOMIC DNA]</scope>
    <source>
        <strain evidence="1 2">GAS97</strain>
    </source>
</reference>
<protein>
    <submittedName>
        <fullName evidence="1">Uncharacterized protein</fullName>
    </submittedName>
</protein>
<dbReference type="Proteomes" id="UP001620514">
    <property type="component" value="Unassembled WGS sequence"/>
</dbReference>
<keyword evidence="2" id="KW-1185">Reference proteome</keyword>
<accession>A0ABW8MIQ5</accession>
<sequence length="58" mass="6513">MVDGVLANGRARVMLERMRVTVRVLLIENKDWQTNWKANGVGVLQMFPPGISVVCDEV</sequence>
<evidence type="ECO:0000313" key="2">
    <source>
        <dbReference type="Proteomes" id="UP001620514"/>
    </source>
</evidence>
<evidence type="ECO:0000313" key="1">
    <source>
        <dbReference type="EMBL" id="MFK4443571.1"/>
    </source>
</evidence>
<reference evidence="1 2" key="2">
    <citation type="submission" date="2024-11" db="EMBL/GenBank/DDBJ databases">
        <title>Using genomics to understand microbial adaptation to soil warming.</title>
        <authorList>
            <person name="Deangelis K.M. PhD."/>
        </authorList>
    </citation>
    <scope>NUCLEOTIDE SEQUENCE [LARGE SCALE GENOMIC DNA]</scope>
    <source>
        <strain evidence="1 2">GAS97</strain>
    </source>
</reference>
<proteinExistence type="predicted"/>
<dbReference type="EMBL" id="JBIYDN010000010">
    <property type="protein sequence ID" value="MFK4443571.1"/>
    <property type="molecule type" value="Genomic_DNA"/>
</dbReference>
<gene>
    <name evidence="1" type="ORF">ABH943_003593</name>
</gene>